<evidence type="ECO:0000256" key="3">
    <source>
        <dbReference type="ARBA" id="ARBA00013080"/>
    </source>
</evidence>
<protein>
    <recommendedName>
        <fullName evidence="3 8">Diaminopimelate epimerase</fullName>
        <shortName evidence="8">DAP epimerase</shortName>
        <ecNumber evidence="3 8">5.1.1.7</ecNumber>
    </recommendedName>
    <alternativeName>
        <fullName evidence="8">PLP-independent amino acid racemase</fullName>
    </alternativeName>
</protein>
<gene>
    <name evidence="8 10" type="primary">dapF</name>
    <name evidence="10" type="ORF">VLY81_07345</name>
</gene>
<dbReference type="HAMAP" id="MF_00197">
    <property type="entry name" value="DAP_epimerase"/>
    <property type="match status" value="1"/>
</dbReference>
<dbReference type="Proteomes" id="UP001333102">
    <property type="component" value="Chromosome"/>
</dbReference>
<comment type="function">
    <text evidence="8">Catalyzes the stereoinversion of LL-2,6-diaminopimelate (L,L-DAP) to meso-diaminopimelate (meso-DAP), a precursor of L-lysine and an essential component of the bacterial peptidoglycan.</text>
</comment>
<dbReference type="PANTHER" id="PTHR31689:SF0">
    <property type="entry name" value="DIAMINOPIMELATE EPIMERASE"/>
    <property type="match status" value="1"/>
</dbReference>
<evidence type="ECO:0000313" key="11">
    <source>
        <dbReference type="Proteomes" id="UP001333102"/>
    </source>
</evidence>
<keyword evidence="8" id="KW-0963">Cytoplasm</keyword>
<evidence type="ECO:0000313" key="10">
    <source>
        <dbReference type="EMBL" id="WRP13272.1"/>
    </source>
</evidence>
<dbReference type="InterPro" id="IPR018510">
    <property type="entry name" value="DAP_epimerase_AS"/>
</dbReference>
<feature type="binding site" evidence="8">
    <location>
        <begin position="226"/>
        <end position="227"/>
    </location>
    <ligand>
        <name>substrate</name>
    </ligand>
</feature>
<dbReference type="EC" id="5.1.1.7" evidence="3 8"/>
<comment type="subunit">
    <text evidence="8">Homodimer.</text>
</comment>
<keyword evidence="4 8" id="KW-0028">Amino-acid biosynthesis</keyword>
<feature type="site" description="Could be important to modulate the pK values of the two catalytic cysteine residues" evidence="8">
    <location>
        <position position="167"/>
    </location>
</feature>
<feature type="active site" evidence="9">
    <location>
        <position position="81"/>
    </location>
</feature>
<dbReference type="EMBL" id="CP141614">
    <property type="protein sequence ID" value="WRP13272.1"/>
    <property type="molecule type" value="Genomic_DNA"/>
</dbReference>
<feature type="binding site" evidence="8">
    <location>
        <position position="165"/>
    </location>
    <ligand>
        <name>substrate</name>
    </ligand>
</feature>
<evidence type="ECO:0000256" key="9">
    <source>
        <dbReference type="PROSITE-ProRule" id="PRU10125"/>
    </source>
</evidence>
<feature type="binding site" evidence="8">
    <location>
        <position position="72"/>
    </location>
    <ligand>
        <name>substrate</name>
    </ligand>
</feature>
<sequence>MAVEGLPFVKMHGLGNAYVFVDGMGEGVPLPEGVEWSRLARAVADPDFGVGSDGLILMAPGASQMAAMRIFNADGSEGEMCGNGVRCLAMWAHQAHGAPRRFGVETRAGVRTVEVVESPAFGLATVRVEMGRPAERGPGGVPLGAPLQLEAGGQMLEAWPVGVGNPHLVLFVDDVASAPVGRLGPLLERHPLFPQRTNVEFVEVAGPRRLRMRVWERGSGETQACGTGACASLVAAAATGRAGREAQVELAGGRLAIEWADDGRLWMTGPARLVAVGTLPWSWVKEVAGP</sequence>
<keyword evidence="5 8" id="KW-0457">Lysine biosynthesis</keyword>
<evidence type="ECO:0000256" key="6">
    <source>
        <dbReference type="ARBA" id="ARBA00023235"/>
    </source>
</evidence>
<dbReference type="PANTHER" id="PTHR31689">
    <property type="entry name" value="DIAMINOPIMELATE EPIMERASE, CHLOROPLASTIC"/>
    <property type="match status" value="1"/>
</dbReference>
<evidence type="ECO:0000256" key="1">
    <source>
        <dbReference type="ARBA" id="ARBA00005196"/>
    </source>
</evidence>
<comment type="subcellular location">
    <subcellularLocation>
        <location evidence="8">Cytoplasm</location>
    </subcellularLocation>
</comment>
<dbReference type="Gene3D" id="3.10.310.10">
    <property type="entry name" value="Diaminopimelate Epimerase, Chain A, domain 1"/>
    <property type="match status" value="2"/>
</dbReference>
<evidence type="ECO:0000256" key="2">
    <source>
        <dbReference type="ARBA" id="ARBA00010219"/>
    </source>
</evidence>
<comment type="caution">
    <text evidence="8">Lacks conserved residue(s) required for the propagation of feature annotation.</text>
</comment>
<dbReference type="NCBIfam" id="TIGR00652">
    <property type="entry name" value="DapF"/>
    <property type="match status" value="1"/>
</dbReference>
<accession>A0ABZ1BK67</accession>
<dbReference type="InterPro" id="IPR001653">
    <property type="entry name" value="DAP_epimerase_DapF"/>
</dbReference>
<keyword evidence="11" id="KW-1185">Reference proteome</keyword>
<organism evidence="10 11">
    <name type="scientific">Geochorda subterranea</name>
    <dbReference type="NCBI Taxonomy" id="3109564"/>
    <lineage>
        <taxon>Bacteria</taxon>
        <taxon>Bacillati</taxon>
        <taxon>Bacillota</taxon>
        <taxon>Limnochordia</taxon>
        <taxon>Limnochordales</taxon>
        <taxon>Geochordaceae</taxon>
        <taxon>Geochorda</taxon>
    </lineage>
</organism>
<feature type="binding site" evidence="8">
    <location>
        <begin position="216"/>
        <end position="217"/>
    </location>
    <ligand>
        <name>substrate</name>
    </ligand>
</feature>
<feature type="binding site" evidence="8">
    <location>
        <position position="16"/>
    </location>
    <ligand>
        <name>substrate</name>
    </ligand>
</feature>
<proteinExistence type="inferred from homology"/>
<reference evidence="11" key="1">
    <citation type="submission" date="2023-12" db="EMBL/GenBank/DDBJ databases">
        <title>Novel isolates from deep terrestrial aquifers shed light on the physiology and ecology of the class Limnochordia.</title>
        <authorList>
            <person name="Karnachuk O.V."/>
            <person name="Lukina A.P."/>
            <person name="Avakyan M.R."/>
            <person name="Kadnikov V."/>
            <person name="Begmatov S."/>
            <person name="Beletsky A.V."/>
            <person name="Mardanov A.V."/>
            <person name="Ravin N.V."/>
        </authorList>
    </citation>
    <scope>NUCLEOTIDE SEQUENCE [LARGE SCALE GENOMIC DNA]</scope>
    <source>
        <strain evidence="11">LN</strain>
    </source>
</reference>
<dbReference type="GO" id="GO:0008837">
    <property type="term" value="F:diaminopimelate epimerase activity"/>
    <property type="evidence" value="ECO:0007669"/>
    <property type="project" value="UniProtKB-EC"/>
</dbReference>
<dbReference type="Pfam" id="PF01678">
    <property type="entry name" value="DAP_epimerase"/>
    <property type="match status" value="2"/>
</dbReference>
<dbReference type="PROSITE" id="PS01326">
    <property type="entry name" value="DAP_EPIMERASE"/>
    <property type="match status" value="1"/>
</dbReference>
<feature type="site" description="Could be important to modulate the pK values of the two catalytic cysteine residues" evidence="8">
    <location>
        <position position="216"/>
    </location>
</feature>
<evidence type="ECO:0000256" key="4">
    <source>
        <dbReference type="ARBA" id="ARBA00022605"/>
    </source>
</evidence>
<comment type="catalytic activity">
    <reaction evidence="7 8">
        <text>(2S,6S)-2,6-diaminopimelate = meso-2,6-diaminopimelate</text>
        <dbReference type="Rhea" id="RHEA:15393"/>
        <dbReference type="ChEBI" id="CHEBI:57609"/>
        <dbReference type="ChEBI" id="CHEBI:57791"/>
        <dbReference type="EC" id="5.1.1.7"/>
    </reaction>
</comment>
<feature type="binding site" evidence="8">
    <location>
        <position position="198"/>
    </location>
    <ligand>
        <name>substrate</name>
    </ligand>
</feature>
<evidence type="ECO:0000256" key="8">
    <source>
        <dbReference type="HAMAP-Rule" id="MF_00197"/>
    </source>
</evidence>
<feature type="active site" description="Proton donor" evidence="8">
    <location>
        <position position="81"/>
    </location>
</feature>
<feature type="active site" description="Proton acceptor" evidence="8">
    <location>
        <position position="225"/>
    </location>
</feature>
<comment type="pathway">
    <text evidence="1 8">Amino-acid biosynthesis; L-lysine biosynthesis via DAP pathway; DL-2,6-diaminopimelate from LL-2,6-diaminopimelate: step 1/1.</text>
</comment>
<comment type="similarity">
    <text evidence="2 8">Belongs to the diaminopimelate epimerase family.</text>
</comment>
<evidence type="ECO:0000256" key="7">
    <source>
        <dbReference type="ARBA" id="ARBA00051712"/>
    </source>
</evidence>
<feature type="binding site" evidence="8">
    <location>
        <begin position="82"/>
        <end position="83"/>
    </location>
    <ligand>
        <name>substrate</name>
    </ligand>
</feature>
<dbReference type="SUPFAM" id="SSF54506">
    <property type="entry name" value="Diaminopimelate epimerase-like"/>
    <property type="match status" value="2"/>
</dbReference>
<name>A0ABZ1BK67_9FIRM</name>
<evidence type="ECO:0000256" key="5">
    <source>
        <dbReference type="ARBA" id="ARBA00023154"/>
    </source>
</evidence>
<keyword evidence="6 8" id="KW-0413">Isomerase</keyword>